<gene>
    <name evidence="1" type="ORF">NU09_3427</name>
</gene>
<evidence type="ECO:0000313" key="1">
    <source>
        <dbReference type="EMBL" id="RYJ40439.1"/>
    </source>
</evidence>
<protein>
    <submittedName>
        <fullName evidence="1">Uncharacterized protein</fullName>
    </submittedName>
</protein>
<sequence length="37" mass="4293">MFFSLLKPEISLNPKNTNFKMATISYSFASKFSEIPY</sequence>
<reference evidence="1 2" key="1">
    <citation type="submission" date="2014-12" db="EMBL/GenBank/DDBJ databases">
        <title>Genome sequence of Flavobacterium beibuense RSKm HC5.</title>
        <authorList>
            <person name="Kim J.F."/>
            <person name="Song J.Y."/>
            <person name="Kwak M.-J."/>
            <person name="Lee S.-W."/>
        </authorList>
    </citation>
    <scope>NUCLEOTIDE SEQUENCE [LARGE SCALE GENOMIC DNA]</scope>
    <source>
        <strain evidence="1 2">RSKm HC5</strain>
    </source>
</reference>
<organism evidence="1 2">
    <name type="scientific">Flavobacterium beibuense</name>
    <dbReference type="NCBI Taxonomy" id="657326"/>
    <lineage>
        <taxon>Bacteria</taxon>
        <taxon>Pseudomonadati</taxon>
        <taxon>Bacteroidota</taxon>
        <taxon>Flavobacteriia</taxon>
        <taxon>Flavobacteriales</taxon>
        <taxon>Flavobacteriaceae</taxon>
        <taxon>Flavobacterium</taxon>
    </lineage>
</organism>
<name>A0A444W3E6_9FLAO</name>
<comment type="caution">
    <text evidence="1">The sequence shown here is derived from an EMBL/GenBank/DDBJ whole genome shotgun (WGS) entry which is preliminary data.</text>
</comment>
<dbReference type="Proteomes" id="UP000289775">
    <property type="component" value="Unassembled WGS sequence"/>
</dbReference>
<proteinExistence type="predicted"/>
<accession>A0A444W3E6</accession>
<dbReference type="AlphaFoldDB" id="A0A444W3E6"/>
<evidence type="ECO:0000313" key="2">
    <source>
        <dbReference type="Proteomes" id="UP000289775"/>
    </source>
</evidence>
<dbReference type="EMBL" id="JUIW01000014">
    <property type="protein sequence ID" value="RYJ40439.1"/>
    <property type="molecule type" value="Genomic_DNA"/>
</dbReference>
<keyword evidence="2" id="KW-1185">Reference proteome</keyword>